<gene>
    <name evidence="2" type="ORF">PCANC_14804</name>
</gene>
<comment type="caution">
    <text evidence="2">The sequence shown here is derived from an EMBL/GenBank/DDBJ whole genome shotgun (WGS) entry which is preliminary data.</text>
</comment>
<proteinExistence type="predicted"/>
<feature type="region of interest" description="Disordered" evidence="1">
    <location>
        <begin position="1"/>
        <end position="59"/>
    </location>
</feature>
<accession>A0A2N5SW69</accession>
<dbReference type="Proteomes" id="UP000235388">
    <property type="component" value="Unassembled WGS sequence"/>
</dbReference>
<reference evidence="2 3" key="1">
    <citation type="submission" date="2017-11" db="EMBL/GenBank/DDBJ databases">
        <title>De novo assembly and phasing of dikaryotic genomes from two isolates of Puccinia coronata f. sp. avenae, the causal agent of oat crown rust.</title>
        <authorList>
            <person name="Miller M.E."/>
            <person name="Zhang Y."/>
            <person name="Omidvar V."/>
            <person name="Sperschneider J."/>
            <person name="Schwessinger B."/>
            <person name="Raley C."/>
            <person name="Palmer J.M."/>
            <person name="Garnica D."/>
            <person name="Upadhyaya N."/>
            <person name="Rathjen J."/>
            <person name="Taylor J.M."/>
            <person name="Park R.F."/>
            <person name="Dodds P.N."/>
            <person name="Hirsch C.D."/>
            <person name="Kianian S.F."/>
            <person name="Figueroa M."/>
        </authorList>
    </citation>
    <scope>NUCLEOTIDE SEQUENCE [LARGE SCALE GENOMIC DNA]</scope>
    <source>
        <strain evidence="2">12NC29</strain>
    </source>
</reference>
<protein>
    <submittedName>
        <fullName evidence="2">Uncharacterized protein</fullName>
    </submittedName>
</protein>
<dbReference type="EMBL" id="PGCJ01000849">
    <property type="protein sequence ID" value="PLW17482.1"/>
    <property type="molecule type" value="Genomic_DNA"/>
</dbReference>
<evidence type="ECO:0000256" key="1">
    <source>
        <dbReference type="SAM" id="MobiDB-lite"/>
    </source>
</evidence>
<sequence length="104" mass="11496">MEAIPSTPGVPKINLSDEEEDAHDLIPSFESSGNHDEKLDDEEDTNHLPDFIDGELGKDNELPLADLEGIEPESINNKCTLKLCRQSLAKQPNSTSHQTQRQSS</sequence>
<name>A0A2N5SW69_9BASI</name>
<dbReference type="AlphaFoldDB" id="A0A2N5SW69"/>
<evidence type="ECO:0000313" key="3">
    <source>
        <dbReference type="Proteomes" id="UP000235388"/>
    </source>
</evidence>
<organism evidence="2 3">
    <name type="scientific">Puccinia coronata f. sp. avenae</name>
    <dbReference type="NCBI Taxonomy" id="200324"/>
    <lineage>
        <taxon>Eukaryota</taxon>
        <taxon>Fungi</taxon>
        <taxon>Dikarya</taxon>
        <taxon>Basidiomycota</taxon>
        <taxon>Pucciniomycotina</taxon>
        <taxon>Pucciniomycetes</taxon>
        <taxon>Pucciniales</taxon>
        <taxon>Pucciniaceae</taxon>
        <taxon>Puccinia</taxon>
    </lineage>
</organism>
<keyword evidence="3" id="KW-1185">Reference proteome</keyword>
<evidence type="ECO:0000313" key="2">
    <source>
        <dbReference type="EMBL" id="PLW17482.1"/>
    </source>
</evidence>